<feature type="transmembrane region" description="Helical" evidence="1">
    <location>
        <begin position="68"/>
        <end position="86"/>
    </location>
</feature>
<sequence length="116" mass="13479">MKKLGNDHCKCGLHRDIQIIKSNLSRPLRSTWTMTLRRQLFRSVKIILIFLNVHRAIISQLANLSFCRALALAVNYLTPSIHLLFFSEPANRIKMLTMRSLNMLLVDIKLCLTHHK</sequence>
<proteinExistence type="predicted"/>
<organism evidence="2 3">
    <name type="scientific">Glossina austeni</name>
    <name type="common">Savannah tsetse fly</name>
    <dbReference type="NCBI Taxonomy" id="7395"/>
    <lineage>
        <taxon>Eukaryota</taxon>
        <taxon>Metazoa</taxon>
        <taxon>Ecdysozoa</taxon>
        <taxon>Arthropoda</taxon>
        <taxon>Hexapoda</taxon>
        <taxon>Insecta</taxon>
        <taxon>Pterygota</taxon>
        <taxon>Neoptera</taxon>
        <taxon>Endopterygota</taxon>
        <taxon>Diptera</taxon>
        <taxon>Brachycera</taxon>
        <taxon>Muscomorpha</taxon>
        <taxon>Hippoboscoidea</taxon>
        <taxon>Glossinidae</taxon>
        <taxon>Glossina</taxon>
    </lineage>
</organism>
<keyword evidence="1" id="KW-1133">Transmembrane helix</keyword>
<evidence type="ECO:0000256" key="1">
    <source>
        <dbReference type="SAM" id="Phobius"/>
    </source>
</evidence>
<dbReference type="EnsemblMetazoa" id="GAUT049963-RA">
    <property type="protein sequence ID" value="GAUT049963-PA"/>
    <property type="gene ID" value="GAUT049963"/>
</dbReference>
<accession>A0A1A9VWI7</accession>
<name>A0A1A9VWI7_GLOAU</name>
<dbReference type="AlphaFoldDB" id="A0A1A9VWI7"/>
<keyword evidence="1" id="KW-0812">Transmembrane</keyword>
<keyword evidence="3" id="KW-1185">Reference proteome</keyword>
<protein>
    <submittedName>
        <fullName evidence="2">Uncharacterized protein</fullName>
    </submittedName>
</protein>
<dbReference type="Proteomes" id="UP000078200">
    <property type="component" value="Unassembled WGS sequence"/>
</dbReference>
<evidence type="ECO:0000313" key="3">
    <source>
        <dbReference type="Proteomes" id="UP000078200"/>
    </source>
</evidence>
<keyword evidence="1" id="KW-0472">Membrane</keyword>
<reference evidence="2" key="1">
    <citation type="submission" date="2020-05" db="UniProtKB">
        <authorList>
            <consortium name="EnsemblMetazoa"/>
        </authorList>
    </citation>
    <scope>IDENTIFICATION</scope>
    <source>
        <strain evidence="2">TTRI</strain>
    </source>
</reference>
<evidence type="ECO:0000313" key="2">
    <source>
        <dbReference type="EnsemblMetazoa" id="GAUT049963-PA"/>
    </source>
</evidence>
<dbReference type="VEuPathDB" id="VectorBase:GAUT049963"/>